<evidence type="ECO:0000313" key="3">
    <source>
        <dbReference type="Proteomes" id="UP000223913"/>
    </source>
</evidence>
<dbReference type="PROSITE" id="PS51766">
    <property type="entry name" value="DOCKERIN"/>
    <property type="match status" value="1"/>
</dbReference>
<sequence>MKHFTMIRHGSSSWPFTKPIDNQPAFNPDSPRRQAPQQKLLAKILLLAVFLVSAGLAQAQDELPIIYLGETADDPPACNCLNNATTLADGQFSETITIESLEDEEWLITANTGFYLIDGPVPPNNPVLVPMGTAFTELEESPGTYQLSGLHVDGLGFSITVSNGSVDRTISNTCYYPNISIVNFPDEICLSSAPVTLEGSANGATGTGSFLIDGSPATIFSPQILGAGNHTITYTFDAGEGTPNDFTDPGCIQSITRQVFVNPVPSIVVNNQVNASLGADCMITLLPDQIMEGTYPCMDDYIVTIYDPSGVPLGNKVSGDYMGQILRVEITTVAGGYSGRGNVLLLDNAPPVLESCAPDTDLGTMNREVQIRSGSLAMDDATFFPTNFACFADHIDVLGQSHFYDLYTFEVDTADTFVFELDTDFGFGAALLYEGGFNMLNGPCSNYIAQPKRLAAGTGYFTGSDESIRLVAKLQAGKQYTLLTTSANGTQVGDFIWAVYSEDEGKIQDLPVTLAPVVLDLYCNDYQRVLNNPNSLNITGRPIVDDTCPDDPTLTFSDSFAGLSECDETIITRTFTITDGADNFVQCVQEIEMQQLELSDIIRPPKNVFLDCGDEFPTTDKDNPHPQVTGRPMILSTFGTTELDPKYCNLIATYTDQPRINLCAGSYQFFRRWFFYDECEMNNTQTYDQIIRVLDRTAPEVSCIAPDNNNDSQPDTLLFNTSSGSCTASFEVPMPEVSDDCSTTSVISEIVKYTEVVVVGPTGPQNQIQTEIIATIPANADSRIVSGIPVGCYWIRYTVRDACGNETEVECPICVVDTVQPVAVCDDNLIVSLGGGGVGSVYAVDIDEGSRDNCGIEKIEVRRQLNFDPENCEFIPSYFTEWGEFVEFYCCEVGDPMMVQLRITDTSGNENSCMTEIQIEDKINPSCEAPDPVTVKCADLPEDFDSANSTQMDILFGNVEVEDNCGGASIQELTPIVDLDNCGTGTITRRFGGVDAQGNETGICQQIITVRQSLNYAIKFPKDVISECGIPIPDTIELTGEGCNQIAVTVDDKIFETDENACYAIHRTYLVINACENDGVGDPVVIERNQDCINGGGESDVWLVMTDEGAFIDSDEDPTNEFPAAGTKLPACDGTTNPEGYWRSVNSMGYWMYTQIIYIVDDTEPIMAIDPMDAFCATNQQSCEGAVTVDFSVDEACSADGMNIVVIFDENNDGLLTTDITADALSGTYPNYQIEGDFPIGQHAFIVQLNDGCQNQNVTKVVFEVQDCAVIEPNCLNGLSIDLNPLPPGSDADGDGDADAAAWVVNVSDMLIGGNDDDCSGEVTYSIFRIADIEGGLTPDQSNQSIILTCDDLEPGTVPVRIYAWDQADNPVAPQPDGSTGGNNFSICETFIQVQDEDEDCNNGGVAMGMISGMVMTESEQPVMGVSLRPADYMPPMMKTKNDGSYQMGELEPSLDYQVMAELPDSYLNGVSTLDIILISKHILGLQPLGSPYRMIAADVNGSGNISTIDILLLRKLILNIETKLPGEKSWTFVDAWYEFPQPTNPWSEPIPETVVVKNLQGHRTDQNLIAIKLGDVNGSANPADAIEARSSKADCFLYANEQYLEPGEWYNIDFKNTATEPIAGFQFTLEIDTDELELSGLRHGLVRDDHTGLTYLEKGMILVSWDATEEEWVLPEEVGSEVLFGLRVKAKHGGYISDLVRISSEILEAEAYSNDYELMNVDLQFVGELPEGTNYELSQNRPNPFYDYTTIDFYLPESAPTSFKVFDANGRMVLERSMTGQSGFNQVELYGDDLPAQGIYYYRLESGQFSETKKMILMNR</sequence>
<dbReference type="Gene3D" id="1.10.1330.10">
    <property type="entry name" value="Dockerin domain"/>
    <property type="match status" value="1"/>
</dbReference>
<organism evidence="2 3">
    <name type="scientific">Flavilitoribacter nigricans (strain ATCC 23147 / DSM 23189 / NBRC 102662 / NCIMB 1420 / SS-2)</name>
    <name type="common">Lewinella nigricans</name>
    <dbReference type="NCBI Taxonomy" id="1122177"/>
    <lineage>
        <taxon>Bacteria</taxon>
        <taxon>Pseudomonadati</taxon>
        <taxon>Bacteroidota</taxon>
        <taxon>Saprospiria</taxon>
        <taxon>Saprospirales</taxon>
        <taxon>Lewinellaceae</taxon>
        <taxon>Flavilitoribacter</taxon>
    </lineage>
</organism>
<dbReference type="Proteomes" id="UP000223913">
    <property type="component" value="Unassembled WGS sequence"/>
</dbReference>
<dbReference type="OrthoDB" id="9800887at2"/>
<evidence type="ECO:0000313" key="2">
    <source>
        <dbReference type="EMBL" id="PHN03934.1"/>
    </source>
</evidence>
<protein>
    <recommendedName>
        <fullName evidence="1">Dockerin domain-containing protein</fullName>
    </recommendedName>
</protein>
<dbReference type="InterPro" id="IPR026444">
    <property type="entry name" value="Secre_tail"/>
</dbReference>
<dbReference type="SUPFAM" id="SSF63446">
    <property type="entry name" value="Type I dockerin domain"/>
    <property type="match status" value="1"/>
</dbReference>
<keyword evidence="3" id="KW-1185">Reference proteome</keyword>
<dbReference type="GO" id="GO:0004553">
    <property type="term" value="F:hydrolase activity, hydrolyzing O-glycosyl compounds"/>
    <property type="evidence" value="ECO:0007669"/>
    <property type="project" value="InterPro"/>
</dbReference>
<name>A0A2D0N608_FLAN2</name>
<dbReference type="NCBIfam" id="TIGR04183">
    <property type="entry name" value="Por_Secre_tail"/>
    <property type="match status" value="1"/>
</dbReference>
<dbReference type="GO" id="GO:0000272">
    <property type="term" value="P:polysaccharide catabolic process"/>
    <property type="evidence" value="ECO:0007669"/>
    <property type="project" value="InterPro"/>
</dbReference>
<dbReference type="InterPro" id="IPR036439">
    <property type="entry name" value="Dockerin_dom_sf"/>
</dbReference>
<dbReference type="InterPro" id="IPR002105">
    <property type="entry name" value="Dockerin_1_rpt"/>
</dbReference>
<gene>
    <name evidence="2" type="ORF">CRP01_23985</name>
</gene>
<evidence type="ECO:0000259" key="1">
    <source>
        <dbReference type="PROSITE" id="PS51766"/>
    </source>
</evidence>
<reference evidence="2 3" key="1">
    <citation type="submission" date="2017-10" db="EMBL/GenBank/DDBJ databases">
        <title>The draft genome sequence of Lewinella nigricans NBRC 102662.</title>
        <authorList>
            <person name="Wang K."/>
        </authorList>
    </citation>
    <scope>NUCLEOTIDE SEQUENCE [LARGE SCALE GENOMIC DNA]</scope>
    <source>
        <strain evidence="2 3">NBRC 102662</strain>
    </source>
</reference>
<accession>A0A2D0N608</accession>
<dbReference type="Pfam" id="PF00404">
    <property type="entry name" value="Dockerin_1"/>
    <property type="match status" value="1"/>
</dbReference>
<feature type="domain" description="Dockerin" evidence="1">
    <location>
        <begin position="1456"/>
        <end position="1527"/>
    </location>
</feature>
<dbReference type="Pfam" id="PF18962">
    <property type="entry name" value="Por_Secre_tail"/>
    <property type="match status" value="1"/>
</dbReference>
<dbReference type="CDD" id="cd14252">
    <property type="entry name" value="Dockerin_like"/>
    <property type="match status" value="1"/>
</dbReference>
<comment type="caution">
    <text evidence="2">The sequence shown here is derived from an EMBL/GenBank/DDBJ whole genome shotgun (WGS) entry which is preliminary data.</text>
</comment>
<proteinExistence type="predicted"/>
<dbReference type="EMBL" id="PDUD01000028">
    <property type="protein sequence ID" value="PHN03934.1"/>
    <property type="molecule type" value="Genomic_DNA"/>
</dbReference>
<dbReference type="InterPro" id="IPR016134">
    <property type="entry name" value="Dockerin_dom"/>
</dbReference>
<dbReference type="RefSeq" id="WP_099152647.1">
    <property type="nucleotide sequence ID" value="NZ_PDUD01000028.1"/>
</dbReference>